<dbReference type="PANTHER" id="PTHR30518">
    <property type="entry name" value="ENDOLYTIC MUREIN TRANSGLYCOSYLASE"/>
    <property type="match status" value="1"/>
</dbReference>
<dbReference type="Pfam" id="PF02618">
    <property type="entry name" value="YceG"/>
    <property type="match status" value="1"/>
</dbReference>
<comment type="similarity">
    <text evidence="7">Belongs to the transglycosylase MltG family.</text>
</comment>
<dbReference type="GO" id="GO:0009252">
    <property type="term" value="P:peptidoglycan biosynthetic process"/>
    <property type="evidence" value="ECO:0007669"/>
    <property type="project" value="UniProtKB-UniRule"/>
</dbReference>
<evidence type="ECO:0000256" key="6">
    <source>
        <dbReference type="ARBA" id="ARBA00023316"/>
    </source>
</evidence>
<protein>
    <recommendedName>
        <fullName evidence="7">Endolytic murein transglycosylase</fullName>
        <ecNumber evidence="7">4.2.2.29</ecNumber>
    </recommendedName>
    <alternativeName>
        <fullName evidence="7">Peptidoglycan lytic transglycosylase</fullName>
    </alternativeName>
    <alternativeName>
        <fullName evidence="7">Peptidoglycan polymerization terminase</fullName>
    </alternativeName>
</protein>
<evidence type="ECO:0000256" key="1">
    <source>
        <dbReference type="ARBA" id="ARBA00022475"/>
    </source>
</evidence>
<dbReference type="RefSeq" id="WP_170917379.1">
    <property type="nucleotide sequence ID" value="NZ_FUZT01000005.1"/>
</dbReference>
<feature type="site" description="Important for catalytic activity" evidence="7">
    <location>
        <position position="235"/>
    </location>
</feature>
<evidence type="ECO:0000256" key="3">
    <source>
        <dbReference type="ARBA" id="ARBA00022989"/>
    </source>
</evidence>
<dbReference type="GO" id="GO:0008932">
    <property type="term" value="F:lytic endotransglycosylase activity"/>
    <property type="evidence" value="ECO:0007669"/>
    <property type="project" value="UniProtKB-UniRule"/>
</dbReference>
<comment type="catalytic activity">
    <reaction evidence="7">
        <text>a peptidoglycan chain = a peptidoglycan chain with N-acetyl-1,6-anhydromuramyl-[peptide] at the reducing end + a peptidoglycan chain with N-acetylglucosamine at the non-reducing end.</text>
        <dbReference type="EC" id="4.2.2.29"/>
    </reaction>
</comment>
<dbReference type="GO" id="GO:0071555">
    <property type="term" value="P:cell wall organization"/>
    <property type="evidence" value="ECO:0007669"/>
    <property type="project" value="UniProtKB-KW"/>
</dbReference>
<evidence type="ECO:0000256" key="4">
    <source>
        <dbReference type="ARBA" id="ARBA00023136"/>
    </source>
</evidence>
<dbReference type="HAMAP" id="MF_02065">
    <property type="entry name" value="MltG"/>
    <property type="match status" value="1"/>
</dbReference>
<proteinExistence type="inferred from homology"/>
<gene>
    <name evidence="7" type="primary">mltG</name>
    <name evidence="8" type="ORF">SAMN02194393_02285</name>
</gene>
<sequence>MNTSTKKTKKIIKKINLVLIILLVIGVYGGYQYYNSLKLPVDKTNSENIIINIPKGASTAKIADILKENELIRNGFYFRLISKQRKIGGKFKAGNYKLSKAMDLDEIADKLVKGEIYVESIKITIPEGFEVKQIIERLAGNKNVDLNKEKLQDIIGNGDFDFDFLKGIPKGKNRLEGFLFPDTYQVTNDITEEEIVLKMLNRFDSIFKKEYYERAKELNMSVKDVIVLASIIEREARVEEERPIISSVFHNRLKNKMLLQSCATVQYALGERKEQLTYDDLEINSPYNTYKNLGLPPMPIASPGKASIYAALFPDDTKFLYFVAKGDGSHVFSKTYNEHLKAKNRYN</sequence>
<accession>A0A1T5L0Q4</accession>
<keyword evidence="5 7" id="KW-0456">Lyase</keyword>
<dbReference type="Gene3D" id="3.30.160.60">
    <property type="entry name" value="Classic Zinc Finger"/>
    <property type="match status" value="1"/>
</dbReference>
<evidence type="ECO:0000313" key="8">
    <source>
        <dbReference type="EMBL" id="SKC69607.1"/>
    </source>
</evidence>
<evidence type="ECO:0000313" key="9">
    <source>
        <dbReference type="Proteomes" id="UP000190285"/>
    </source>
</evidence>
<keyword evidence="2 7" id="KW-0812">Transmembrane</keyword>
<dbReference type="EC" id="4.2.2.29" evidence="7"/>
<evidence type="ECO:0000256" key="5">
    <source>
        <dbReference type="ARBA" id="ARBA00023239"/>
    </source>
</evidence>
<keyword evidence="6 7" id="KW-0961">Cell wall biogenesis/degradation</keyword>
<dbReference type="NCBIfam" id="TIGR00247">
    <property type="entry name" value="endolytic transglycosylase MltG"/>
    <property type="match status" value="1"/>
</dbReference>
<name>A0A1T5L0Q4_9FIRM</name>
<dbReference type="Gene3D" id="3.30.1490.480">
    <property type="entry name" value="Endolytic murein transglycosylase"/>
    <property type="match status" value="1"/>
</dbReference>
<dbReference type="EMBL" id="FUZT01000005">
    <property type="protein sequence ID" value="SKC69607.1"/>
    <property type="molecule type" value="Genomic_DNA"/>
</dbReference>
<keyword evidence="3 7" id="KW-1133">Transmembrane helix</keyword>
<organism evidence="8 9">
    <name type="scientific">Maledivibacter halophilus</name>
    <dbReference type="NCBI Taxonomy" id="36842"/>
    <lineage>
        <taxon>Bacteria</taxon>
        <taxon>Bacillati</taxon>
        <taxon>Bacillota</taxon>
        <taxon>Clostridia</taxon>
        <taxon>Peptostreptococcales</taxon>
        <taxon>Caminicellaceae</taxon>
        <taxon>Maledivibacter</taxon>
    </lineage>
</organism>
<dbReference type="AlphaFoldDB" id="A0A1T5L0Q4"/>
<keyword evidence="1 7" id="KW-1003">Cell membrane</keyword>
<dbReference type="STRING" id="36842.SAMN02194393_02285"/>
<comment type="subcellular location">
    <subcellularLocation>
        <location evidence="7">Cell membrane</location>
        <topology evidence="7">Single-pass membrane protein</topology>
    </subcellularLocation>
</comment>
<dbReference type="CDD" id="cd08010">
    <property type="entry name" value="MltG_like"/>
    <property type="match status" value="1"/>
</dbReference>
<dbReference type="GO" id="GO:0005886">
    <property type="term" value="C:plasma membrane"/>
    <property type="evidence" value="ECO:0007669"/>
    <property type="project" value="UniProtKB-SubCell"/>
</dbReference>
<evidence type="ECO:0000256" key="7">
    <source>
        <dbReference type="HAMAP-Rule" id="MF_02065"/>
    </source>
</evidence>
<feature type="transmembrane region" description="Helical" evidence="7">
    <location>
        <begin position="15"/>
        <end position="34"/>
    </location>
</feature>
<keyword evidence="9" id="KW-1185">Reference proteome</keyword>
<keyword evidence="4 7" id="KW-0472">Membrane</keyword>
<evidence type="ECO:0000256" key="2">
    <source>
        <dbReference type="ARBA" id="ARBA00022692"/>
    </source>
</evidence>
<dbReference type="InterPro" id="IPR003770">
    <property type="entry name" value="MLTG-like"/>
</dbReference>
<reference evidence="8 9" key="1">
    <citation type="submission" date="2017-02" db="EMBL/GenBank/DDBJ databases">
        <authorList>
            <person name="Peterson S.W."/>
        </authorList>
    </citation>
    <scope>NUCLEOTIDE SEQUENCE [LARGE SCALE GENOMIC DNA]</scope>
    <source>
        <strain evidence="8 9">M1</strain>
    </source>
</reference>
<dbReference type="PANTHER" id="PTHR30518:SF2">
    <property type="entry name" value="ENDOLYTIC MUREIN TRANSGLYCOSYLASE"/>
    <property type="match status" value="1"/>
</dbReference>
<comment type="function">
    <text evidence="7">Functions as a peptidoglycan terminase that cleaves nascent peptidoglycan strands endolytically to terminate their elongation.</text>
</comment>
<dbReference type="Proteomes" id="UP000190285">
    <property type="component" value="Unassembled WGS sequence"/>
</dbReference>